<feature type="compositionally biased region" description="Low complexity" evidence="7">
    <location>
        <begin position="24"/>
        <end position="41"/>
    </location>
</feature>
<evidence type="ECO:0000256" key="7">
    <source>
        <dbReference type="SAM" id="MobiDB-lite"/>
    </source>
</evidence>
<keyword evidence="5" id="KW-0234">DNA repair</keyword>
<organism evidence="9 10">
    <name type="scientific">Ranitomeya imitator</name>
    <name type="common">mimic poison frog</name>
    <dbReference type="NCBI Taxonomy" id="111125"/>
    <lineage>
        <taxon>Eukaryota</taxon>
        <taxon>Metazoa</taxon>
        <taxon>Chordata</taxon>
        <taxon>Craniata</taxon>
        <taxon>Vertebrata</taxon>
        <taxon>Euteleostomi</taxon>
        <taxon>Amphibia</taxon>
        <taxon>Batrachia</taxon>
        <taxon>Anura</taxon>
        <taxon>Neobatrachia</taxon>
        <taxon>Hyloidea</taxon>
        <taxon>Dendrobatidae</taxon>
        <taxon>Dendrobatinae</taxon>
        <taxon>Ranitomeya</taxon>
    </lineage>
</organism>
<comment type="caution">
    <text evidence="9">The sequence shown here is derived from an EMBL/GenBank/DDBJ whole genome shotgun (WGS) entry which is preliminary data.</text>
</comment>
<dbReference type="SUPFAM" id="SSF52980">
    <property type="entry name" value="Restriction endonuclease-like"/>
    <property type="match status" value="1"/>
</dbReference>
<evidence type="ECO:0000256" key="4">
    <source>
        <dbReference type="ARBA" id="ARBA00023125"/>
    </source>
</evidence>
<dbReference type="InterPro" id="IPR010994">
    <property type="entry name" value="RuvA_2-like"/>
</dbReference>
<comment type="similarity">
    <text evidence="2">Belongs to the ERCC1/RAD10/SWI10 family.</text>
</comment>
<dbReference type="SUPFAM" id="SSF47781">
    <property type="entry name" value="RuvA domain 2-like"/>
    <property type="match status" value="1"/>
</dbReference>
<dbReference type="PANTHER" id="PTHR12749:SF0">
    <property type="entry name" value="DNA EXCISION REPAIR PROTEIN ERCC-1"/>
    <property type="match status" value="1"/>
</dbReference>
<keyword evidence="10" id="KW-1185">Reference proteome</keyword>
<feature type="region of interest" description="Disordered" evidence="7">
    <location>
        <begin position="1"/>
        <end position="49"/>
    </location>
</feature>
<feature type="region of interest" description="Disordered" evidence="7">
    <location>
        <begin position="119"/>
        <end position="139"/>
    </location>
</feature>
<keyword evidence="3" id="KW-0227">DNA damage</keyword>
<proteinExistence type="inferred from homology"/>
<evidence type="ECO:0000259" key="8">
    <source>
        <dbReference type="Pfam" id="PF03834"/>
    </source>
</evidence>
<dbReference type="InterPro" id="IPR047260">
    <property type="entry name" value="ERCC1-like_central_dom"/>
</dbReference>
<evidence type="ECO:0000313" key="9">
    <source>
        <dbReference type="EMBL" id="CAJ0934235.1"/>
    </source>
</evidence>
<feature type="compositionally biased region" description="Basic and acidic residues" evidence="7">
    <location>
        <begin position="1"/>
        <end position="17"/>
    </location>
</feature>
<name>A0ABN9L819_9NEOB</name>
<reference evidence="9" key="1">
    <citation type="submission" date="2023-07" db="EMBL/GenBank/DDBJ databases">
        <authorList>
            <person name="Stuckert A."/>
        </authorList>
    </citation>
    <scope>NUCLEOTIDE SEQUENCE</scope>
</reference>
<dbReference type="PANTHER" id="PTHR12749">
    <property type="entry name" value="EXCISION REPAIR CROSS-COMPLEMENTING 1 ERCC1"/>
    <property type="match status" value="1"/>
</dbReference>
<keyword evidence="4" id="KW-0238">DNA-binding</keyword>
<dbReference type="InterPro" id="IPR011335">
    <property type="entry name" value="Restrct_endonuc-II-like"/>
</dbReference>
<evidence type="ECO:0000256" key="6">
    <source>
        <dbReference type="ARBA" id="ARBA00023242"/>
    </source>
</evidence>
<evidence type="ECO:0000256" key="2">
    <source>
        <dbReference type="ARBA" id="ARBA00008283"/>
    </source>
</evidence>
<feature type="domain" description="ERCC1-like central" evidence="8">
    <location>
        <begin position="202"/>
        <end position="314"/>
    </location>
</feature>
<dbReference type="CDD" id="cd22325">
    <property type="entry name" value="ERCC1_C-like"/>
    <property type="match status" value="1"/>
</dbReference>
<keyword evidence="6" id="KW-0539">Nucleus</keyword>
<dbReference type="EMBL" id="CAUEEQ010010227">
    <property type="protein sequence ID" value="CAJ0934235.1"/>
    <property type="molecule type" value="Genomic_DNA"/>
</dbReference>
<dbReference type="Gene3D" id="3.40.50.10130">
    <property type="match status" value="1"/>
</dbReference>
<dbReference type="Proteomes" id="UP001176940">
    <property type="component" value="Unassembled WGS sequence"/>
</dbReference>
<dbReference type="NCBIfam" id="TIGR00597">
    <property type="entry name" value="rad10"/>
    <property type="match status" value="1"/>
</dbReference>
<evidence type="ECO:0000256" key="1">
    <source>
        <dbReference type="ARBA" id="ARBA00004123"/>
    </source>
</evidence>
<dbReference type="Gene3D" id="1.10.150.20">
    <property type="entry name" value="5' to 3' exonuclease, C-terminal subdomain"/>
    <property type="match status" value="1"/>
</dbReference>
<evidence type="ECO:0000256" key="5">
    <source>
        <dbReference type="ARBA" id="ARBA00023204"/>
    </source>
</evidence>
<protein>
    <recommendedName>
        <fullName evidence="8">ERCC1-like central domain-containing protein</fullName>
    </recommendedName>
</protein>
<evidence type="ECO:0000313" key="10">
    <source>
        <dbReference type="Proteomes" id="UP001176940"/>
    </source>
</evidence>
<dbReference type="Pfam" id="PF14520">
    <property type="entry name" value="HHH_5"/>
    <property type="match status" value="1"/>
</dbReference>
<evidence type="ECO:0000256" key="3">
    <source>
        <dbReference type="ARBA" id="ARBA00022763"/>
    </source>
</evidence>
<accession>A0ABN9L819</accession>
<dbReference type="Pfam" id="PF03834">
    <property type="entry name" value="Rad10"/>
    <property type="match status" value="1"/>
</dbReference>
<dbReference type="InterPro" id="IPR004579">
    <property type="entry name" value="ERCC1/RAD10/SWI10"/>
</dbReference>
<sequence>MEIPREDTKSAEGEHKRFIIPSQEPEGLPSSDSSSESDSGGRPCFPTEDVDKLVKAVRSAMGLKEEKTPRSLEDVMFGGLEEKRKRTCVPYSKPELQFSPPRVGSSGSYADYIFQKESKVPERKPQCQKSGVGPGQKPQFEETHQGLELKVQCEKTDLGSESKSQSESAALALNLHEKEDPKIRTEEAAIPNPKPGGGRSCIVVSPRQRGNPLLKHVRNIPWEFGEIVPDYLLGETCCAFFLSLRYHNLNPEYIHTRLRSLGQSYALRVLLVLVDVKDPHFTLKELAKICILSDCTLVLSWSPEEAARYLETYKCYEQKPADVLKERTESDFMSRITDCLTTVKSVNKTDSCTLLTTFGTLADLANASREDLSLCPGLGPQKAKRLFDALHEPFLKAKK</sequence>
<gene>
    <name evidence="9" type="ORF">RIMI_LOCUS5855548</name>
</gene>
<comment type="subcellular location">
    <subcellularLocation>
        <location evidence="1">Nucleus</location>
    </subcellularLocation>
</comment>
<feature type="region of interest" description="Disordered" evidence="7">
    <location>
        <begin position="83"/>
        <end position="104"/>
    </location>
</feature>